<protein>
    <submittedName>
        <fullName evidence="1">Uncharacterized protein</fullName>
    </submittedName>
</protein>
<dbReference type="Proteomes" id="UP000001477">
    <property type="component" value="Chromosome"/>
</dbReference>
<sequence length="47" mass="5692">MLYVFPFFSPDSFIFTVFLFFQHNITCNNYSFLITLHISLFHYSCNN</sequence>
<accession>C4Z944</accession>
<reference evidence="1 2" key="1">
    <citation type="journal article" date="2009" name="Proc. Natl. Acad. Sci. U.S.A.">
        <title>Characterizing a model human gut microbiota composed of members of its two dominant bacterial phyla.</title>
        <authorList>
            <person name="Mahowald M.A."/>
            <person name="Rey F.E."/>
            <person name="Seedorf H."/>
            <person name="Turnbaugh P.J."/>
            <person name="Fulton R.S."/>
            <person name="Wollam A."/>
            <person name="Shah N."/>
            <person name="Wang C."/>
            <person name="Magrini V."/>
            <person name="Wilson R.K."/>
            <person name="Cantarel B.L."/>
            <person name="Coutinho P.M."/>
            <person name="Henrissat B."/>
            <person name="Crock L.W."/>
            <person name="Russell A."/>
            <person name="Verberkmoes N.C."/>
            <person name="Hettich R.L."/>
            <person name="Gordon J.I."/>
        </authorList>
    </citation>
    <scope>NUCLEOTIDE SEQUENCE [LARGE SCALE GENOMIC DNA]</scope>
    <source>
        <strain evidence="2">ATCC 33656 / DSM 3377 / JCM 17463 / KCTC 5835 / LMG 30912 / VPI 0990</strain>
    </source>
</reference>
<gene>
    <name evidence="1" type="ordered locus">EUBREC_0008</name>
</gene>
<proteinExistence type="predicted"/>
<name>C4Z944_AGARV</name>
<evidence type="ECO:0000313" key="2">
    <source>
        <dbReference type="Proteomes" id="UP000001477"/>
    </source>
</evidence>
<dbReference type="HOGENOM" id="CLU_3168226_0_0_9"/>
<dbReference type="EMBL" id="CP001107">
    <property type="protein sequence ID" value="ACR73819.1"/>
    <property type="molecule type" value="Genomic_DNA"/>
</dbReference>
<dbReference type="AlphaFoldDB" id="C4Z944"/>
<dbReference type="PaxDb" id="515619-EUBREC_0008"/>
<evidence type="ECO:0000313" key="1">
    <source>
        <dbReference type="EMBL" id="ACR73819.1"/>
    </source>
</evidence>
<dbReference type="KEGG" id="ere:EUBREC_0008"/>
<organism evidence="1 2">
    <name type="scientific">Agathobacter rectalis (strain ATCC 33656 / DSM 3377 / JCM 17463 / KCTC 5835 / VPI 0990)</name>
    <name type="common">Eubacterium rectale</name>
    <dbReference type="NCBI Taxonomy" id="515619"/>
    <lineage>
        <taxon>Bacteria</taxon>
        <taxon>Bacillati</taxon>
        <taxon>Bacillota</taxon>
        <taxon>Clostridia</taxon>
        <taxon>Lachnospirales</taxon>
        <taxon>Lachnospiraceae</taxon>
        <taxon>Agathobacter</taxon>
    </lineage>
</organism>